<feature type="repeat" description="ANK" evidence="6">
    <location>
        <begin position="255"/>
        <end position="283"/>
    </location>
</feature>
<evidence type="ECO:0000256" key="4">
    <source>
        <dbReference type="ARBA" id="ARBA00022833"/>
    </source>
</evidence>
<feature type="repeat" description="ANK" evidence="6">
    <location>
        <begin position="387"/>
        <end position="416"/>
    </location>
</feature>
<keyword evidence="1" id="KW-0479">Metal-binding</keyword>
<dbReference type="InterPro" id="IPR043145">
    <property type="entry name" value="Znf_ZZ_sf"/>
</dbReference>
<feature type="repeat" description="ANK" evidence="6">
    <location>
        <begin position="318"/>
        <end position="350"/>
    </location>
</feature>
<dbReference type="InterPro" id="IPR027417">
    <property type="entry name" value="P-loop_NTPase"/>
</dbReference>
<dbReference type="SUPFAM" id="SSF57850">
    <property type="entry name" value="RING/U-box"/>
    <property type="match status" value="1"/>
</dbReference>
<dbReference type="SUPFAM" id="SSF48403">
    <property type="entry name" value="Ankyrin repeat"/>
    <property type="match status" value="1"/>
</dbReference>
<sequence length="594" mass="65004">MIRSILKQLSIQCPETPEVLSMLFSSCQDTDRPPTINELLEVLYQVLRNFYNVYIVLDALDECSNREDLLEYLYRLLSWNTEHLHILVSSRPERAVEEGITRLVKGDNRIRVQGDQVNDDIRIYIRARLDQDPKLKRWQKRLDVRNEIESCLMKKADGMFRLVVCQIDELTTCFTRPQLQERLKSLPKTLDDMYATSHARIVQCLLDSAADVNCAAGKYANALQAASREGHLPVVQTLLRAGANVAQRGSFYGDALQAAAFYGHDTIVQALLLAGADVNQQSGGIYGNALQAASRNGHDKVVRDLIAAGARVNNVSGMYHTALQSAARGAQGSVIKRLLEAGAEVNAQGGKYGNALQAACLRNELKVVRQLLEAGADINAHGGMYGTALQTACAHGYEQIVQILLDAHANVNMRGGFLGSAVVAAAKNGHDAILELLLKAGADVKGWTIAITVTRTSHRQVIALLEEAGVGINRDGNGDGGGSDALLAQDFVGINIANSGDDDGHIRQAALSVKFCDECGRSIPNGEKYWHCAICKDDDWDSCQDCVRAGFSCPARKHKMVRRQIQGGIFVDVDDDDDNNDDDDNDDDNDEDNN</sequence>
<keyword evidence="2" id="KW-0677">Repeat</keyword>
<evidence type="ECO:0000313" key="10">
    <source>
        <dbReference type="Proteomes" id="UP001166286"/>
    </source>
</evidence>
<evidence type="ECO:0000259" key="8">
    <source>
        <dbReference type="Pfam" id="PF24883"/>
    </source>
</evidence>
<accession>A0AA39R994</accession>
<organism evidence="9 10">
    <name type="scientific">Cladonia borealis</name>
    <dbReference type="NCBI Taxonomy" id="184061"/>
    <lineage>
        <taxon>Eukaryota</taxon>
        <taxon>Fungi</taxon>
        <taxon>Dikarya</taxon>
        <taxon>Ascomycota</taxon>
        <taxon>Pezizomycotina</taxon>
        <taxon>Lecanoromycetes</taxon>
        <taxon>OSLEUM clade</taxon>
        <taxon>Lecanoromycetidae</taxon>
        <taxon>Lecanorales</taxon>
        <taxon>Lecanorineae</taxon>
        <taxon>Cladoniaceae</taxon>
        <taxon>Cladonia</taxon>
    </lineage>
</organism>
<gene>
    <name evidence="9" type="ORF">JMJ35_002159</name>
</gene>
<evidence type="ECO:0000256" key="5">
    <source>
        <dbReference type="ARBA" id="ARBA00023043"/>
    </source>
</evidence>
<dbReference type="Pfam" id="PF24883">
    <property type="entry name" value="NPHP3_N"/>
    <property type="match status" value="1"/>
</dbReference>
<feature type="repeat" description="ANK" evidence="6">
    <location>
        <begin position="351"/>
        <end position="383"/>
    </location>
</feature>
<evidence type="ECO:0000256" key="7">
    <source>
        <dbReference type="SAM" id="MobiDB-lite"/>
    </source>
</evidence>
<proteinExistence type="predicted"/>
<dbReference type="InterPro" id="IPR002110">
    <property type="entry name" value="Ankyrin_rpt"/>
</dbReference>
<feature type="domain" description="Nephrocystin 3-like N-terminal" evidence="8">
    <location>
        <begin position="1"/>
        <end position="91"/>
    </location>
</feature>
<dbReference type="Pfam" id="PF12796">
    <property type="entry name" value="Ank_2"/>
    <property type="match status" value="2"/>
</dbReference>
<evidence type="ECO:0000256" key="1">
    <source>
        <dbReference type="ARBA" id="ARBA00022723"/>
    </source>
</evidence>
<dbReference type="InterPro" id="IPR056884">
    <property type="entry name" value="NPHP3-like_N"/>
</dbReference>
<dbReference type="PROSITE" id="PS50088">
    <property type="entry name" value="ANK_REPEAT"/>
    <property type="match status" value="5"/>
</dbReference>
<name>A0AA39R994_9LECA</name>
<keyword evidence="4" id="KW-0862">Zinc</keyword>
<dbReference type="PANTHER" id="PTHR24198">
    <property type="entry name" value="ANKYRIN REPEAT AND PROTEIN KINASE DOMAIN-CONTAINING PROTEIN"/>
    <property type="match status" value="1"/>
</dbReference>
<dbReference type="GO" id="GO:0008270">
    <property type="term" value="F:zinc ion binding"/>
    <property type="evidence" value="ECO:0007669"/>
    <property type="project" value="UniProtKB-KW"/>
</dbReference>
<evidence type="ECO:0000256" key="6">
    <source>
        <dbReference type="PROSITE-ProRule" id="PRU00023"/>
    </source>
</evidence>
<reference evidence="9" key="1">
    <citation type="submission" date="2023-03" db="EMBL/GenBank/DDBJ databases">
        <title>Complete genome of Cladonia borealis.</title>
        <authorList>
            <person name="Park H."/>
        </authorList>
    </citation>
    <scope>NUCLEOTIDE SEQUENCE</scope>
    <source>
        <strain evidence="9">ANT050790</strain>
    </source>
</reference>
<dbReference type="InterPro" id="IPR036770">
    <property type="entry name" value="Ankyrin_rpt-contain_sf"/>
</dbReference>
<dbReference type="SMART" id="SM00248">
    <property type="entry name" value="ANK"/>
    <property type="match status" value="8"/>
</dbReference>
<keyword evidence="3" id="KW-0863">Zinc-finger</keyword>
<dbReference type="Proteomes" id="UP001166286">
    <property type="component" value="Unassembled WGS sequence"/>
</dbReference>
<dbReference type="AlphaFoldDB" id="A0AA39R994"/>
<protein>
    <recommendedName>
        <fullName evidence="8">Nephrocystin 3-like N-terminal domain-containing protein</fullName>
    </recommendedName>
</protein>
<dbReference type="Pfam" id="PF00023">
    <property type="entry name" value="Ank"/>
    <property type="match status" value="1"/>
</dbReference>
<evidence type="ECO:0000313" key="9">
    <source>
        <dbReference type="EMBL" id="KAK0516125.1"/>
    </source>
</evidence>
<dbReference type="PROSITE" id="PS50297">
    <property type="entry name" value="ANK_REP_REGION"/>
    <property type="match status" value="2"/>
</dbReference>
<dbReference type="Gene3D" id="3.40.50.300">
    <property type="entry name" value="P-loop containing nucleotide triphosphate hydrolases"/>
    <property type="match status" value="1"/>
</dbReference>
<evidence type="ECO:0000256" key="3">
    <source>
        <dbReference type="ARBA" id="ARBA00022771"/>
    </source>
</evidence>
<dbReference type="Gene3D" id="1.25.40.20">
    <property type="entry name" value="Ankyrin repeat-containing domain"/>
    <property type="match status" value="2"/>
</dbReference>
<dbReference type="Gene3D" id="3.30.60.90">
    <property type="match status" value="1"/>
</dbReference>
<comment type="caution">
    <text evidence="9">The sequence shown here is derived from an EMBL/GenBank/DDBJ whole genome shotgun (WGS) entry which is preliminary data.</text>
</comment>
<keyword evidence="10" id="KW-1185">Reference proteome</keyword>
<feature type="repeat" description="ANK" evidence="6">
    <location>
        <begin position="218"/>
        <end position="250"/>
    </location>
</feature>
<feature type="region of interest" description="Disordered" evidence="7">
    <location>
        <begin position="569"/>
        <end position="594"/>
    </location>
</feature>
<feature type="compositionally biased region" description="Acidic residues" evidence="7">
    <location>
        <begin position="572"/>
        <end position="594"/>
    </location>
</feature>
<keyword evidence="5 6" id="KW-0040">ANK repeat</keyword>
<dbReference type="PANTHER" id="PTHR24198:SF165">
    <property type="entry name" value="ANKYRIN REPEAT-CONTAINING PROTEIN-RELATED"/>
    <property type="match status" value="1"/>
</dbReference>
<dbReference type="EMBL" id="JAFEKC020000003">
    <property type="protein sequence ID" value="KAK0516125.1"/>
    <property type="molecule type" value="Genomic_DNA"/>
</dbReference>
<evidence type="ECO:0000256" key="2">
    <source>
        <dbReference type="ARBA" id="ARBA00022737"/>
    </source>
</evidence>